<dbReference type="GO" id="GO:0030042">
    <property type="term" value="P:actin filament depolymerization"/>
    <property type="evidence" value="ECO:0007669"/>
    <property type="project" value="InterPro"/>
</dbReference>
<name>A0A6J8C0H3_MYTCO</name>
<dbReference type="PROSITE" id="PS51263">
    <property type="entry name" value="ADF_H"/>
    <property type="match status" value="1"/>
</dbReference>
<sequence length="222" mass="25414">MLNNLTSDTVMMNMKSIFARHGIPEVLVSDNARYYASSKFQEFAKSWEFKHITSSPRYQQSNGKDSANRELQAFVLLYIKMAMSGVGLGDSVVTTYDTKLKTKHLLDALVLKINKEEKRQIVTEQEFECGTLPFEELKKFLPPKEPRYVLYDYNYTTENGQKHSKIILVSWSPDEAPMKEKMIYASSKDAVKKKLQAIKIEVQASDLGDLDEADIEAKLKKI</sequence>
<dbReference type="GO" id="GO:0003676">
    <property type="term" value="F:nucleic acid binding"/>
    <property type="evidence" value="ECO:0007669"/>
    <property type="project" value="InterPro"/>
</dbReference>
<dbReference type="CDD" id="cd11286">
    <property type="entry name" value="ADF_cofilin_like"/>
    <property type="match status" value="1"/>
</dbReference>
<dbReference type="EMBL" id="CACVKT020004299">
    <property type="protein sequence ID" value="CAC5389031.1"/>
    <property type="molecule type" value="Genomic_DNA"/>
</dbReference>
<feature type="domain" description="ADF-H" evidence="4">
    <location>
        <begin position="83"/>
        <end position="220"/>
    </location>
</feature>
<dbReference type="Proteomes" id="UP000507470">
    <property type="component" value="Unassembled WGS sequence"/>
</dbReference>
<gene>
    <name evidence="5" type="ORF">MCOR_24250</name>
</gene>
<dbReference type="GO" id="GO:0003779">
    <property type="term" value="F:actin binding"/>
    <property type="evidence" value="ECO:0007669"/>
    <property type="project" value="UniProtKB-KW"/>
</dbReference>
<proteinExistence type="inferred from homology"/>
<keyword evidence="2" id="KW-0009">Actin-binding</keyword>
<dbReference type="PANTHER" id="PTHR11913">
    <property type="entry name" value="COFILIN-RELATED"/>
    <property type="match status" value="1"/>
</dbReference>
<evidence type="ECO:0000256" key="1">
    <source>
        <dbReference type="ARBA" id="ARBA00006844"/>
    </source>
</evidence>
<dbReference type="InterPro" id="IPR036397">
    <property type="entry name" value="RNaseH_sf"/>
</dbReference>
<dbReference type="PROSITE" id="PS50994">
    <property type="entry name" value="INTEGRASE"/>
    <property type="match status" value="1"/>
</dbReference>
<dbReference type="SUPFAM" id="SSF55753">
    <property type="entry name" value="Actin depolymerizing proteins"/>
    <property type="match status" value="1"/>
</dbReference>
<feature type="domain" description="Integrase catalytic" evidence="3">
    <location>
        <begin position="1"/>
        <end position="141"/>
    </location>
</feature>
<dbReference type="GO" id="GO:0015074">
    <property type="term" value="P:DNA integration"/>
    <property type="evidence" value="ECO:0007669"/>
    <property type="project" value="InterPro"/>
</dbReference>
<dbReference type="SUPFAM" id="SSF53098">
    <property type="entry name" value="Ribonuclease H-like"/>
    <property type="match status" value="1"/>
</dbReference>
<evidence type="ECO:0000259" key="4">
    <source>
        <dbReference type="PROSITE" id="PS51263"/>
    </source>
</evidence>
<protein>
    <submittedName>
        <fullName evidence="5">CFL</fullName>
    </submittedName>
</protein>
<dbReference type="InterPro" id="IPR017904">
    <property type="entry name" value="ADF/Cofilin"/>
</dbReference>
<keyword evidence="6" id="KW-1185">Reference proteome</keyword>
<dbReference type="InterPro" id="IPR029006">
    <property type="entry name" value="ADF-H/Gelsolin-like_dom_sf"/>
</dbReference>
<evidence type="ECO:0000313" key="5">
    <source>
        <dbReference type="EMBL" id="CAC5389031.1"/>
    </source>
</evidence>
<organism evidence="5 6">
    <name type="scientific">Mytilus coruscus</name>
    <name type="common">Sea mussel</name>
    <dbReference type="NCBI Taxonomy" id="42192"/>
    <lineage>
        <taxon>Eukaryota</taxon>
        <taxon>Metazoa</taxon>
        <taxon>Spiralia</taxon>
        <taxon>Lophotrochozoa</taxon>
        <taxon>Mollusca</taxon>
        <taxon>Bivalvia</taxon>
        <taxon>Autobranchia</taxon>
        <taxon>Pteriomorphia</taxon>
        <taxon>Mytilida</taxon>
        <taxon>Mytiloidea</taxon>
        <taxon>Mytilidae</taxon>
        <taxon>Mytilinae</taxon>
        <taxon>Mytilus</taxon>
    </lineage>
</organism>
<dbReference type="InterPro" id="IPR001584">
    <property type="entry name" value="Integrase_cat-core"/>
</dbReference>
<dbReference type="Gene3D" id="3.40.20.10">
    <property type="entry name" value="Severin"/>
    <property type="match status" value="1"/>
</dbReference>
<comment type="similarity">
    <text evidence="1">Belongs to the actin-binding proteins ADF family.</text>
</comment>
<dbReference type="OrthoDB" id="10249245at2759"/>
<dbReference type="SMART" id="SM00102">
    <property type="entry name" value="ADF"/>
    <property type="match status" value="1"/>
</dbReference>
<evidence type="ECO:0000313" key="6">
    <source>
        <dbReference type="Proteomes" id="UP000507470"/>
    </source>
</evidence>
<accession>A0A6J8C0H3</accession>
<dbReference type="AlphaFoldDB" id="A0A6J8C0H3"/>
<dbReference type="GO" id="GO:0015629">
    <property type="term" value="C:actin cytoskeleton"/>
    <property type="evidence" value="ECO:0007669"/>
    <property type="project" value="InterPro"/>
</dbReference>
<dbReference type="InterPro" id="IPR002108">
    <property type="entry name" value="ADF-H"/>
</dbReference>
<dbReference type="Gene3D" id="3.30.420.10">
    <property type="entry name" value="Ribonuclease H-like superfamily/Ribonuclease H"/>
    <property type="match status" value="1"/>
</dbReference>
<evidence type="ECO:0000256" key="2">
    <source>
        <dbReference type="ARBA" id="ARBA00023203"/>
    </source>
</evidence>
<dbReference type="InterPro" id="IPR012337">
    <property type="entry name" value="RNaseH-like_sf"/>
</dbReference>
<dbReference type="Pfam" id="PF00241">
    <property type="entry name" value="Cofilin_ADF"/>
    <property type="match status" value="1"/>
</dbReference>
<evidence type="ECO:0000259" key="3">
    <source>
        <dbReference type="PROSITE" id="PS50994"/>
    </source>
</evidence>
<reference evidence="5 6" key="1">
    <citation type="submission" date="2020-06" db="EMBL/GenBank/DDBJ databases">
        <authorList>
            <person name="Li R."/>
            <person name="Bekaert M."/>
        </authorList>
    </citation>
    <scope>NUCLEOTIDE SEQUENCE [LARGE SCALE GENOMIC DNA]</scope>
    <source>
        <strain evidence="6">wild</strain>
    </source>
</reference>